<evidence type="ECO:0008006" key="3">
    <source>
        <dbReference type="Google" id="ProtNLM"/>
    </source>
</evidence>
<gene>
    <name evidence="1" type="ORF">VB738_05940</name>
</gene>
<dbReference type="EMBL" id="JAYGHX010000002">
    <property type="protein sequence ID" value="MEA5390802.1"/>
    <property type="molecule type" value="Genomic_DNA"/>
</dbReference>
<name>A0ABU5RSQ2_9CYAN</name>
<dbReference type="Proteomes" id="UP001304461">
    <property type="component" value="Unassembled WGS sequence"/>
</dbReference>
<protein>
    <recommendedName>
        <fullName evidence="3">Glycosyltransferase</fullName>
    </recommendedName>
</protein>
<keyword evidence="2" id="KW-1185">Reference proteome</keyword>
<comment type="caution">
    <text evidence="1">The sequence shown here is derived from an EMBL/GenBank/DDBJ whole genome shotgun (WGS) entry which is preliminary data.</text>
</comment>
<organism evidence="1 2">
    <name type="scientific">Cyanobium gracile UHCC 0139</name>
    <dbReference type="NCBI Taxonomy" id="3110308"/>
    <lineage>
        <taxon>Bacteria</taxon>
        <taxon>Bacillati</taxon>
        <taxon>Cyanobacteriota</taxon>
        <taxon>Cyanophyceae</taxon>
        <taxon>Synechococcales</taxon>
        <taxon>Prochlorococcaceae</taxon>
        <taxon>Cyanobium</taxon>
    </lineage>
</organism>
<proteinExistence type="predicted"/>
<reference evidence="1 2" key="1">
    <citation type="submission" date="2023-12" db="EMBL/GenBank/DDBJ databases">
        <title>Baltic Sea Cyanobacteria.</title>
        <authorList>
            <person name="Delbaje E."/>
            <person name="Fewer D.P."/>
            <person name="Shishido T.K."/>
        </authorList>
    </citation>
    <scope>NUCLEOTIDE SEQUENCE [LARGE SCALE GENOMIC DNA]</scope>
    <source>
        <strain evidence="1 2">UHCC 0139</strain>
    </source>
</reference>
<accession>A0ABU5RSQ2</accession>
<evidence type="ECO:0000313" key="1">
    <source>
        <dbReference type="EMBL" id="MEA5390802.1"/>
    </source>
</evidence>
<sequence>MRVAILANRANSFYRPLAEGLDRMFKDIGVDTILLNDGLTSLPRRPVAGAGAGANWKGKLFRVAQECVSWLNYRKLLGQLRTVDFAVIVGHMPRAYFDHLMDDQRLRRDVPHLPIILYDLVFLGSRADWVKWVHGCVASRGVTKGNHWGLNRYDHHLCITEVSEYPVVPGAEHFSRIGINLIDPSLAIEPREICALIDFERPNHLPERAIQIQACLEAGIPFKVLHGSYSMAEIRKIYRSCSLYFIAHCESFGLPICEVQACGGVILTPYANWCHAHFFETPEPGHSGQLPENFIVYNNDKQQLVNDLKRLKFSYIAEAALANFQRDQPHFYRGNATELARVVAMINDGSIDSASHHRQPTLQQLAEAVDALP</sequence>
<evidence type="ECO:0000313" key="2">
    <source>
        <dbReference type="Proteomes" id="UP001304461"/>
    </source>
</evidence>
<dbReference type="RefSeq" id="WP_323304865.1">
    <property type="nucleotide sequence ID" value="NZ_JAYGHX010000002.1"/>
</dbReference>